<organism evidence="2 3">
    <name type="scientific">Ornithinibacillus halotolerans</name>
    <dbReference type="NCBI Taxonomy" id="1274357"/>
    <lineage>
        <taxon>Bacteria</taxon>
        <taxon>Bacillati</taxon>
        <taxon>Bacillota</taxon>
        <taxon>Bacilli</taxon>
        <taxon>Bacillales</taxon>
        <taxon>Bacillaceae</taxon>
        <taxon>Ornithinibacillus</taxon>
    </lineage>
</organism>
<reference evidence="2" key="2">
    <citation type="submission" date="2020-09" db="EMBL/GenBank/DDBJ databases">
        <authorList>
            <person name="Sun Q."/>
            <person name="Zhou Y."/>
        </authorList>
    </citation>
    <scope>NUCLEOTIDE SEQUENCE</scope>
    <source>
        <strain evidence="2">CGMCC 1.12408</strain>
    </source>
</reference>
<dbReference type="Proteomes" id="UP000613512">
    <property type="component" value="Unassembled WGS sequence"/>
</dbReference>
<feature type="signal peptide" evidence="1">
    <location>
        <begin position="1"/>
        <end position="22"/>
    </location>
</feature>
<accession>A0A916RVB2</accession>
<keyword evidence="1" id="KW-0732">Signal</keyword>
<protein>
    <recommendedName>
        <fullName evidence="4">DUF4825 domain-containing protein</fullName>
    </recommendedName>
</protein>
<name>A0A916RVB2_9BACI</name>
<dbReference type="RefSeq" id="WP_188383997.1">
    <property type="nucleotide sequence ID" value="NZ_BMEY01000006.1"/>
</dbReference>
<proteinExistence type="predicted"/>
<keyword evidence="3" id="KW-1185">Reference proteome</keyword>
<evidence type="ECO:0000313" key="3">
    <source>
        <dbReference type="Proteomes" id="UP000613512"/>
    </source>
</evidence>
<evidence type="ECO:0000256" key="1">
    <source>
        <dbReference type="SAM" id="SignalP"/>
    </source>
</evidence>
<feature type="chain" id="PRO_5039548498" description="DUF4825 domain-containing protein" evidence="1">
    <location>
        <begin position="23"/>
        <end position="176"/>
    </location>
</feature>
<evidence type="ECO:0008006" key="4">
    <source>
        <dbReference type="Google" id="ProtNLM"/>
    </source>
</evidence>
<gene>
    <name evidence="2" type="ORF">GCM10008025_14380</name>
</gene>
<comment type="caution">
    <text evidence="2">The sequence shown here is derived from an EMBL/GenBank/DDBJ whole genome shotgun (WGS) entry which is preliminary data.</text>
</comment>
<dbReference type="PROSITE" id="PS51257">
    <property type="entry name" value="PROKAR_LIPOPROTEIN"/>
    <property type="match status" value="1"/>
</dbReference>
<evidence type="ECO:0000313" key="2">
    <source>
        <dbReference type="EMBL" id="GGA71590.1"/>
    </source>
</evidence>
<sequence length="176" mass="19937">MKKLKRKSVATLLLFFALLVLTSCQPGVDNLIDGDVQVTDEMNEVISDYIVQKYSSSYAHTDKQFEVHKVYGTSEVDGVITVYIWSFFAGFNESTGMENQAAHSLPAVIQLSKQDNKYSVIDYTEPKDGSLYESSLKKMFPKKYVKLAQKDAGNIEDLQLEMDEKVKQWLEEIGSN</sequence>
<dbReference type="EMBL" id="BMEY01000006">
    <property type="protein sequence ID" value="GGA71590.1"/>
    <property type="molecule type" value="Genomic_DNA"/>
</dbReference>
<dbReference type="AlphaFoldDB" id="A0A916RVB2"/>
<reference evidence="2" key="1">
    <citation type="journal article" date="2014" name="Int. J. Syst. Evol. Microbiol.">
        <title>Complete genome sequence of Corynebacterium casei LMG S-19264T (=DSM 44701T), isolated from a smear-ripened cheese.</title>
        <authorList>
            <consortium name="US DOE Joint Genome Institute (JGI-PGF)"/>
            <person name="Walter F."/>
            <person name="Albersmeier A."/>
            <person name="Kalinowski J."/>
            <person name="Ruckert C."/>
        </authorList>
    </citation>
    <scope>NUCLEOTIDE SEQUENCE</scope>
    <source>
        <strain evidence="2">CGMCC 1.12408</strain>
    </source>
</reference>